<dbReference type="PANTHER" id="PTHR11952">
    <property type="entry name" value="UDP- GLUCOSE PYROPHOSPHORYLASE"/>
    <property type="match status" value="1"/>
</dbReference>
<name>A0A1G9C2M1_9BACL</name>
<evidence type="ECO:0000256" key="3">
    <source>
        <dbReference type="ARBA" id="ARBA00022695"/>
    </source>
</evidence>
<dbReference type="Pfam" id="PF01704">
    <property type="entry name" value="UDPGP"/>
    <property type="match status" value="1"/>
</dbReference>
<evidence type="ECO:0000256" key="1">
    <source>
        <dbReference type="ARBA" id="ARBA00010401"/>
    </source>
</evidence>
<dbReference type="SUPFAM" id="SSF53448">
    <property type="entry name" value="Nucleotide-diphospho-sugar transferases"/>
    <property type="match status" value="1"/>
</dbReference>
<dbReference type="STRING" id="576118.SAMN05216216_103202"/>
<dbReference type="InterPro" id="IPR039741">
    <property type="entry name" value="UDP-sugar_pyrophosphorylase"/>
</dbReference>
<evidence type="ECO:0000313" key="4">
    <source>
        <dbReference type="EMBL" id="SDK45931.1"/>
    </source>
</evidence>
<dbReference type="InterPro" id="IPR029044">
    <property type="entry name" value="Nucleotide-diphossugar_trans"/>
</dbReference>
<dbReference type="Proteomes" id="UP000199008">
    <property type="component" value="Unassembled WGS sequence"/>
</dbReference>
<dbReference type="Gene3D" id="3.90.550.10">
    <property type="entry name" value="Spore Coat Polysaccharide Biosynthesis Protein SpsA, Chain A"/>
    <property type="match status" value="1"/>
</dbReference>
<sequence length="384" mass="43888">MIEKWIPQYDKLNPSEQQHLDESFKALDIGHVEKVYEETFVNPKTIDVEKIEEIGYVSADDIENFQQEQLRERAESAIYKGEFAVLLMAGGQGTRLQHPGPKGTFSFDGVSLFELQARQLKRYITSESAPVHWYIMTSDINHDETLSFFKENQYFDLPKENIHFFKQEHFPPVKKDKTLLLTPEKDIMLTPNGNGGIFASLYNSGMLDDMKNRGVKHVFMNNVDNAVVKVLDTLLMGLHLEEDNEITSKSIVPKPGESVGRLSLVDGVKAVVEYTELPEGTDRQFLNGNIGIHVFSTDFLDTVGKAEMPYHLALKNLDFLDDDLNEVKEEVLKFEKFYFDAFKYAEKHNTLQVDRKGEFSPLKNKEGKDSVETAYQDLKSEGLI</sequence>
<dbReference type="InterPro" id="IPR002618">
    <property type="entry name" value="UDPGP_fam"/>
</dbReference>
<evidence type="ECO:0000256" key="2">
    <source>
        <dbReference type="ARBA" id="ARBA00022679"/>
    </source>
</evidence>
<keyword evidence="2 4" id="KW-0808">Transferase</keyword>
<dbReference type="RefSeq" id="WP_092984691.1">
    <property type="nucleotide sequence ID" value="NZ_FNFY01000003.1"/>
</dbReference>
<dbReference type="AlphaFoldDB" id="A0A1G9C2M1"/>
<organism evidence="4 5">
    <name type="scientific">Lacicoccus qingdaonensis</name>
    <dbReference type="NCBI Taxonomy" id="576118"/>
    <lineage>
        <taxon>Bacteria</taxon>
        <taxon>Bacillati</taxon>
        <taxon>Bacillota</taxon>
        <taxon>Bacilli</taxon>
        <taxon>Bacillales</taxon>
        <taxon>Salinicoccaceae</taxon>
        <taxon>Lacicoccus</taxon>
    </lineage>
</organism>
<evidence type="ECO:0000313" key="5">
    <source>
        <dbReference type="Proteomes" id="UP000199008"/>
    </source>
</evidence>
<proteinExistence type="inferred from homology"/>
<gene>
    <name evidence="4" type="ORF">SAMN05216216_103202</name>
</gene>
<dbReference type="GO" id="GO:0070569">
    <property type="term" value="F:uridylyltransferase activity"/>
    <property type="evidence" value="ECO:0007669"/>
    <property type="project" value="InterPro"/>
</dbReference>
<reference evidence="5" key="1">
    <citation type="submission" date="2016-10" db="EMBL/GenBank/DDBJ databases">
        <authorList>
            <person name="Varghese N."/>
            <person name="Submissions S."/>
        </authorList>
    </citation>
    <scope>NUCLEOTIDE SEQUENCE [LARGE SCALE GENOMIC DNA]</scope>
    <source>
        <strain evidence="5">CGMCC 1.8895</strain>
    </source>
</reference>
<keyword evidence="5" id="KW-1185">Reference proteome</keyword>
<comment type="similarity">
    <text evidence="1">Belongs to the UDPGP type 1 family.</text>
</comment>
<dbReference type="OrthoDB" id="9806910at2"/>
<protein>
    <submittedName>
        <fullName evidence="4">Putative uridylyltransferase</fullName>
    </submittedName>
</protein>
<dbReference type="PANTHER" id="PTHR11952:SF2">
    <property type="entry name" value="LD24639P"/>
    <property type="match status" value="1"/>
</dbReference>
<keyword evidence="3 4" id="KW-0548">Nucleotidyltransferase</keyword>
<accession>A0A1G9C2M1</accession>
<dbReference type="EMBL" id="FNFY01000003">
    <property type="protein sequence ID" value="SDK45931.1"/>
    <property type="molecule type" value="Genomic_DNA"/>
</dbReference>